<accession>A0A017TG90</accession>
<name>A0A017TG90_9BACT</name>
<dbReference type="EMBL" id="ASRX01000009">
    <property type="protein sequence ID" value="EYF07586.1"/>
    <property type="molecule type" value="Genomic_DNA"/>
</dbReference>
<evidence type="ECO:0000256" key="1">
    <source>
        <dbReference type="SAM" id="MobiDB-lite"/>
    </source>
</evidence>
<reference evidence="2 3" key="1">
    <citation type="submission" date="2013-05" db="EMBL/GenBank/DDBJ databases">
        <title>Genome assembly of Chondromyces apiculatus DSM 436.</title>
        <authorList>
            <person name="Sharma G."/>
            <person name="Khatri I."/>
            <person name="Kaur C."/>
            <person name="Mayilraj S."/>
            <person name="Subramanian S."/>
        </authorList>
    </citation>
    <scope>NUCLEOTIDE SEQUENCE [LARGE SCALE GENOMIC DNA]</scope>
    <source>
        <strain evidence="2 3">DSM 436</strain>
    </source>
</reference>
<feature type="compositionally biased region" description="Pro residues" evidence="1">
    <location>
        <begin position="256"/>
        <end position="269"/>
    </location>
</feature>
<evidence type="ECO:0000313" key="3">
    <source>
        <dbReference type="Proteomes" id="UP000019678"/>
    </source>
</evidence>
<organism evidence="2 3">
    <name type="scientific">Chondromyces apiculatus DSM 436</name>
    <dbReference type="NCBI Taxonomy" id="1192034"/>
    <lineage>
        <taxon>Bacteria</taxon>
        <taxon>Pseudomonadati</taxon>
        <taxon>Myxococcota</taxon>
        <taxon>Polyangia</taxon>
        <taxon>Polyangiales</taxon>
        <taxon>Polyangiaceae</taxon>
        <taxon>Chondromyces</taxon>
    </lineage>
</organism>
<keyword evidence="3" id="KW-1185">Reference proteome</keyword>
<feature type="region of interest" description="Disordered" evidence="1">
    <location>
        <begin position="230"/>
        <end position="277"/>
    </location>
</feature>
<comment type="caution">
    <text evidence="2">The sequence shown here is derived from an EMBL/GenBank/DDBJ whole genome shotgun (WGS) entry which is preliminary data.</text>
</comment>
<evidence type="ECO:0000313" key="2">
    <source>
        <dbReference type="EMBL" id="EYF07586.1"/>
    </source>
</evidence>
<dbReference type="Proteomes" id="UP000019678">
    <property type="component" value="Unassembled WGS sequence"/>
</dbReference>
<dbReference type="AlphaFoldDB" id="A0A017TG90"/>
<sequence length="277" mass="29494">MDASAAYEEHLAAAQAVENPMTYRLSADLALANLQLAKKYVVEKRAQILAHFPLLDITQFDSLGRLALGLKFAALQAEEGPSDREIDQVLVEARELRRKLLSTVAALATAGLVPKEVHAKIAQGRGPRDAAEDCVALAQVFRQAGSTLDGKHAVTEDEVDRTSLVGSWLLEHLRPAGAKRLKGPKPEAVRTRDQMATLLTTRYAKLQAVAHYFEGDGWEEKVPLLMTRMAPPRQDEADPATPSPNGGGGGGGSQPAPLPPSGPKPPVQVAPPAASAS</sequence>
<gene>
    <name evidence="2" type="ORF">CAP_8709</name>
</gene>
<proteinExistence type="predicted"/>
<protein>
    <submittedName>
        <fullName evidence="2">Uncharacterized protein</fullName>
    </submittedName>
</protein>